<dbReference type="Pfam" id="PF13618">
    <property type="entry name" value="Gluconate_2-dh3"/>
    <property type="match status" value="1"/>
</dbReference>
<comment type="caution">
    <text evidence="1">The sequence shown here is derived from an EMBL/GenBank/DDBJ whole genome shotgun (WGS) entry which is preliminary data.</text>
</comment>
<dbReference type="EMBL" id="BBJS01000051">
    <property type="protein sequence ID" value="GAN15173.1"/>
    <property type="molecule type" value="Genomic_DNA"/>
</dbReference>
<dbReference type="AlphaFoldDB" id="A0A0C9NKP0"/>
<protein>
    <submittedName>
        <fullName evidence="1">DNA, contig: SP651</fullName>
    </submittedName>
</protein>
<name>A0A0C9NKP0_SPHPI</name>
<dbReference type="InterPro" id="IPR006311">
    <property type="entry name" value="TAT_signal"/>
</dbReference>
<dbReference type="InterPro" id="IPR027056">
    <property type="entry name" value="Gluconate_2DH_su3"/>
</dbReference>
<accession>A0A0C9NKP0</accession>
<sequence length="196" mass="20951">MIAHPHIDRRHALAGITAMFGSTLFAPIARAAGAVEQTRGAVPVISDGPPSVAVFTPTQRATMVALSERVIPTTDTPGAIAAKVPEFIEKMLADWSLPADRVPIIAGLNAIEARSQSVNKVPAAKATAAQQDTLLTEAMEGVLPEGRAFFEPFRQLVVTGYYTSEIGITQEREYLPVPGEYNGAFPYSQVNKVYSA</sequence>
<dbReference type="GeneID" id="78528481"/>
<organism evidence="1 2">
    <name type="scientific">Sphingomonas paucimobilis NBRC 13935</name>
    <dbReference type="NCBI Taxonomy" id="1219050"/>
    <lineage>
        <taxon>Bacteria</taxon>
        <taxon>Pseudomonadati</taxon>
        <taxon>Pseudomonadota</taxon>
        <taxon>Alphaproteobacteria</taxon>
        <taxon>Sphingomonadales</taxon>
        <taxon>Sphingomonadaceae</taxon>
        <taxon>Sphingomonas</taxon>
    </lineage>
</organism>
<evidence type="ECO:0000313" key="1">
    <source>
        <dbReference type="EMBL" id="GAN15173.1"/>
    </source>
</evidence>
<reference evidence="1 2" key="1">
    <citation type="submission" date="2014-08" db="EMBL/GenBank/DDBJ databases">
        <title>Whole genome shotgun sequence of Sphingomonas paucimobilis NBRC 13935.</title>
        <authorList>
            <person name="Hosoyama A."/>
            <person name="Hashimoto M."/>
            <person name="Hosoyama Y."/>
            <person name="Noguchi M."/>
            <person name="Uohara A."/>
            <person name="Ohji S."/>
            <person name="Katano-Makiyama Y."/>
            <person name="Ichikawa N."/>
            <person name="Kimura A."/>
            <person name="Yamazoe A."/>
            <person name="Fujita N."/>
        </authorList>
    </citation>
    <scope>NUCLEOTIDE SEQUENCE [LARGE SCALE GENOMIC DNA]</scope>
    <source>
        <strain evidence="1 2">NBRC 13935</strain>
    </source>
</reference>
<dbReference type="RefSeq" id="WP_007404592.1">
    <property type="nucleotide sequence ID" value="NZ_BBJS01000051.1"/>
</dbReference>
<dbReference type="Proteomes" id="UP000032025">
    <property type="component" value="Unassembled WGS sequence"/>
</dbReference>
<proteinExistence type="predicted"/>
<gene>
    <name evidence="1" type="ORF">SP6_51_00470</name>
</gene>
<dbReference type="PROSITE" id="PS51318">
    <property type="entry name" value="TAT"/>
    <property type="match status" value="1"/>
</dbReference>
<evidence type="ECO:0000313" key="2">
    <source>
        <dbReference type="Proteomes" id="UP000032025"/>
    </source>
</evidence>
<keyword evidence="2" id="KW-1185">Reference proteome</keyword>